<sequence>MPVKQCWSKRSSREIIEDAIRKLEDIEKKSLSGIVTPPRVCSEEPEFYEAIDSAHMNTSESNSPRDPSVDVEKGRRPSNSRIPSCISPRGRNDNKERRKASIPPCGKKDPCEKKRERCKAKARKQCRDKKCKTCGKKKERVTERS</sequence>
<name>A0A7S5LIW7_BEMTA</name>
<feature type="compositionally biased region" description="Basic and acidic residues" evidence="1">
    <location>
        <begin position="106"/>
        <end position="115"/>
    </location>
</feature>
<accession>A0A7S5LIW7</accession>
<reference evidence="2" key="1">
    <citation type="submission" date="2019-11" db="EMBL/GenBank/DDBJ databases">
        <title>Identification of Saliva Proteins of the Whitefly Bemisia tabaci by Transcriptome and LC-MS/MS Analyses.</title>
        <authorList>
            <person name="Huang H.-J."/>
        </authorList>
    </citation>
    <scope>NUCLEOTIDE SEQUENCE</scope>
</reference>
<feature type="region of interest" description="Disordered" evidence="1">
    <location>
        <begin position="54"/>
        <end position="124"/>
    </location>
</feature>
<evidence type="ECO:0000313" key="2">
    <source>
        <dbReference type="EMBL" id="QHB15566.1"/>
    </source>
</evidence>
<protein>
    <submittedName>
        <fullName evidence="2">SP18.31</fullName>
    </submittedName>
</protein>
<dbReference type="AlphaFoldDB" id="A0A7S5LIW7"/>
<feature type="compositionally biased region" description="Polar residues" evidence="1">
    <location>
        <begin position="55"/>
        <end position="65"/>
    </location>
</feature>
<dbReference type="EMBL" id="MN738029">
    <property type="protein sequence ID" value="QHB15566.1"/>
    <property type="molecule type" value="mRNA"/>
</dbReference>
<organism evidence="2">
    <name type="scientific">Bemisia tabaci</name>
    <name type="common">Sweetpotato whitefly</name>
    <name type="synonym">Aleurodes tabaci</name>
    <dbReference type="NCBI Taxonomy" id="7038"/>
    <lineage>
        <taxon>Eukaryota</taxon>
        <taxon>Metazoa</taxon>
        <taxon>Ecdysozoa</taxon>
        <taxon>Arthropoda</taxon>
        <taxon>Hexapoda</taxon>
        <taxon>Insecta</taxon>
        <taxon>Pterygota</taxon>
        <taxon>Neoptera</taxon>
        <taxon>Paraneoptera</taxon>
        <taxon>Hemiptera</taxon>
        <taxon>Sternorrhyncha</taxon>
        <taxon>Aleyrodoidea</taxon>
        <taxon>Aleyrodidae</taxon>
        <taxon>Aleyrodinae</taxon>
        <taxon>Bemisia</taxon>
    </lineage>
</organism>
<proteinExistence type="evidence at transcript level"/>
<evidence type="ECO:0000256" key="1">
    <source>
        <dbReference type="SAM" id="MobiDB-lite"/>
    </source>
</evidence>